<dbReference type="PANTHER" id="PTHR43090:SF2">
    <property type="entry name" value="1-(5-PHOSPHORIBOSYL)-5-[(5-PHOSPHORIBOSYLAMINO)METHYLIDENEAMINO] IMIDAZOLE-4-CARBOXAMIDE ISOMERASE"/>
    <property type="match status" value="1"/>
</dbReference>
<protein>
    <recommendedName>
        <fullName evidence="8">Phosphoribosylformimino-5-aminoimidazole carboxamide ribotide isomerase</fullName>
    </recommendedName>
</protein>
<evidence type="ECO:0000256" key="3">
    <source>
        <dbReference type="ARBA" id="ARBA00023102"/>
    </source>
</evidence>
<comment type="caution">
    <text evidence="6">The sequence shown here is derived from an EMBL/GenBank/DDBJ whole genome shotgun (WGS) entry which is preliminary data.</text>
</comment>
<keyword evidence="2 5" id="KW-0028">Amino-acid biosynthesis</keyword>
<gene>
    <name evidence="6" type="ORF">BSZ36_02845</name>
</gene>
<dbReference type="GO" id="GO:0003949">
    <property type="term" value="F:1-(5-phosphoribosyl)-5-[(5-phosphoribosylamino)methylideneamino]imidazole-4-carboxamide isomerase activity"/>
    <property type="evidence" value="ECO:0007669"/>
    <property type="project" value="InterPro"/>
</dbReference>
<evidence type="ECO:0008006" key="8">
    <source>
        <dbReference type="Google" id="ProtNLM"/>
    </source>
</evidence>
<keyword evidence="7" id="KW-1185">Reference proteome</keyword>
<dbReference type="InterPro" id="IPR013785">
    <property type="entry name" value="Aldolase_TIM"/>
</dbReference>
<evidence type="ECO:0000256" key="2">
    <source>
        <dbReference type="ARBA" id="ARBA00022605"/>
    </source>
</evidence>
<dbReference type="SUPFAM" id="SSF51366">
    <property type="entry name" value="Ribulose-phoshate binding barrel"/>
    <property type="match status" value="1"/>
</dbReference>
<dbReference type="AlphaFoldDB" id="A0A259TWT6"/>
<reference evidence="6 7" key="1">
    <citation type="submission" date="2016-11" db="EMBL/GenBank/DDBJ databases">
        <title>Study of marine rhodopsin-containing bacteria.</title>
        <authorList>
            <person name="Yoshizawa S."/>
            <person name="Kumagai Y."/>
            <person name="Kogure K."/>
        </authorList>
    </citation>
    <scope>NUCLEOTIDE SEQUENCE [LARGE SCALE GENOMIC DNA]</scope>
    <source>
        <strain evidence="6 7">SG-29</strain>
    </source>
</reference>
<dbReference type="InterPro" id="IPR044524">
    <property type="entry name" value="Isoase_HisA-like"/>
</dbReference>
<dbReference type="InParanoid" id="A0A259TWT6"/>
<dbReference type="GO" id="GO:0000105">
    <property type="term" value="P:L-histidine biosynthetic process"/>
    <property type="evidence" value="ECO:0007669"/>
    <property type="project" value="UniProtKB-KW"/>
</dbReference>
<comment type="similarity">
    <text evidence="1 5">Belongs to the HisA/HisF family.</text>
</comment>
<dbReference type="Gene3D" id="3.20.20.70">
    <property type="entry name" value="Aldolase class I"/>
    <property type="match status" value="1"/>
</dbReference>
<organism evidence="6 7">
    <name type="scientific">Rubricoccus marinus</name>
    <dbReference type="NCBI Taxonomy" id="716817"/>
    <lineage>
        <taxon>Bacteria</taxon>
        <taxon>Pseudomonadati</taxon>
        <taxon>Rhodothermota</taxon>
        <taxon>Rhodothermia</taxon>
        <taxon>Rhodothermales</taxon>
        <taxon>Rubricoccaceae</taxon>
        <taxon>Rubricoccus</taxon>
    </lineage>
</organism>
<dbReference type="EMBL" id="MQWB01000001">
    <property type="protein sequence ID" value="OZC02008.1"/>
    <property type="molecule type" value="Genomic_DNA"/>
</dbReference>
<evidence type="ECO:0000313" key="6">
    <source>
        <dbReference type="EMBL" id="OZC02008.1"/>
    </source>
</evidence>
<name>A0A259TWT6_9BACT</name>
<dbReference type="PANTHER" id="PTHR43090">
    <property type="entry name" value="1-(5-PHOSPHORIBOSYL)-5-[(5-PHOSPHORIBOSYLAMINO)METHYLIDENEAMINO] IMIDAZOLE-4-CARBOXAMIDE ISOMERASE"/>
    <property type="match status" value="1"/>
</dbReference>
<proteinExistence type="inferred from homology"/>
<dbReference type="RefSeq" id="WP_094545803.1">
    <property type="nucleotide sequence ID" value="NZ_MQWB01000001.1"/>
</dbReference>
<evidence type="ECO:0000256" key="4">
    <source>
        <dbReference type="ARBA" id="ARBA00029440"/>
    </source>
</evidence>
<comment type="pathway">
    <text evidence="4">Amino-acid biosynthesis.</text>
</comment>
<sequence>MLVIPAIDLHGGQCVRIRQSRYAVETDYFADPVAMAKLWRVMNAKVLHLIDLDAAGWVEPQQPDNDTPHDNHGPVASIAQALDIPVQVGGGIQTPEAIEATLALGVYRVVFGPVTEATAEAAGDAVARFGARRVIVAIDAQHTGVTDPPALAADLEARGVRRIVYTDVDRSGERTRPNIEAIRALADRLTLAKVTAAGGVTGYPDLLALQTIERSGVDSVVVGRALYENTFPCQRFWCWQKPQDVDLSRFSTARLALRSDG</sequence>
<dbReference type="OrthoDB" id="9807749at2"/>
<dbReference type="InterPro" id="IPR011060">
    <property type="entry name" value="RibuloseP-bd_barrel"/>
</dbReference>
<evidence type="ECO:0000313" key="7">
    <source>
        <dbReference type="Proteomes" id="UP000216446"/>
    </source>
</evidence>
<keyword evidence="3 5" id="KW-0368">Histidine biosynthesis</keyword>
<evidence type="ECO:0000256" key="5">
    <source>
        <dbReference type="RuleBase" id="RU003657"/>
    </source>
</evidence>
<dbReference type="InterPro" id="IPR006062">
    <property type="entry name" value="His_biosynth"/>
</dbReference>
<evidence type="ECO:0000256" key="1">
    <source>
        <dbReference type="ARBA" id="ARBA00009667"/>
    </source>
</evidence>
<dbReference type="GO" id="GO:0000162">
    <property type="term" value="P:L-tryptophan biosynthetic process"/>
    <property type="evidence" value="ECO:0007669"/>
    <property type="project" value="TreeGrafter"/>
</dbReference>
<dbReference type="Proteomes" id="UP000216446">
    <property type="component" value="Unassembled WGS sequence"/>
</dbReference>
<dbReference type="Pfam" id="PF00977">
    <property type="entry name" value="His_biosynth"/>
    <property type="match status" value="1"/>
</dbReference>
<dbReference type="GO" id="GO:0005737">
    <property type="term" value="C:cytoplasm"/>
    <property type="evidence" value="ECO:0007669"/>
    <property type="project" value="TreeGrafter"/>
</dbReference>
<accession>A0A259TWT6</accession>
<dbReference type="FunCoup" id="A0A259TWT6">
    <property type="interactions" value="436"/>
</dbReference>